<dbReference type="AlphaFoldDB" id="A0AAD1KZL6"/>
<proteinExistence type="predicted"/>
<name>A0AAD1KZL6_CITBR</name>
<dbReference type="Proteomes" id="UP001058317">
    <property type="component" value="Chromosome"/>
</dbReference>
<accession>A0AAD1KZL6</accession>
<sequence>MLCNGLFFVRFGIFVADLIKGILDQWVMGICFSEFFALLFSMLTNVQYVYAPAPRDVVACFSTDTLRLLAGIFIATSRGIEYIA</sequence>
<evidence type="ECO:0000313" key="2">
    <source>
        <dbReference type="Proteomes" id="UP001058317"/>
    </source>
</evidence>
<reference evidence="1" key="1">
    <citation type="submission" date="2022-07" db="EMBL/GenBank/DDBJ databases">
        <title>Complete genome sequence of carbapenem-resistant Citrobacter spp. in Japan.</title>
        <authorList>
            <person name="Maehana S."/>
            <person name="Suzuki M."/>
            <person name="Kitasato H."/>
        </authorList>
    </citation>
    <scope>NUCLEOTIDE SEQUENCE</scope>
    <source>
        <strain evidence="1">KAM621</strain>
    </source>
</reference>
<evidence type="ECO:0000313" key="1">
    <source>
        <dbReference type="EMBL" id="BDN96003.1"/>
    </source>
</evidence>
<dbReference type="EMBL" id="AP026382">
    <property type="protein sequence ID" value="BDN96003.1"/>
    <property type="molecule type" value="Genomic_DNA"/>
</dbReference>
<organism evidence="1 2">
    <name type="scientific">Citrobacter braakii</name>
    <dbReference type="NCBI Taxonomy" id="57706"/>
    <lineage>
        <taxon>Bacteria</taxon>
        <taxon>Pseudomonadati</taxon>
        <taxon>Pseudomonadota</taxon>
        <taxon>Gammaproteobacteria</taxon>
        <taxon>Enterobacterales</taxon>
        <taxon>Enterobacteriaceae</taxon>
        <taxon>Citrobacter</taxon>
        <taxon>Citrobacter freundii complex</taxon>
    </lineage>
</organism>
<protein>
    <submittedName>
        <fullName evidence="1">Uncharacterized protein</fullName>
    </submittedName>
</protein>
<gene>
    <name evidence="1" type="ORF">KAM621c_11080</name>
</gene>